<dbReference type="GO" id="GO:0016798">
    <property type="term" value="F:hydrolase activity, acting on glycosyl bonds"/>
    <property type="evidence" value="ECO:0007669"/>
    <property type="project" value="UniProtKB-KW"/>
</dbReference>
<dbReference type="PANTHER" id="PTHR37423:SF2">
    <property type="entry name" value="MEMBRANE-BOUND LYTIC MUREIN TRANSGLYCOSYLASE C"/>
    <property type="match status" value="1"/>
</dbReference>
<dbReference type="EMBL" id="UOEX01000064">
    <property type="protein sequence ID" value="VAW33818.1"/>
    <property type="molecule type" value="Genomic_DNA"/>
</dbReference>
<dbReference type="SUPFAM" id="SSF53955">
    <property type="entry name" value="Lysozyme-like"/>
    <property type="match status" value="1"/>
</dbReference>
<evidence type="ECO:0000259" key="1">
    <source>
        <dbReference type="Pfam" id="PF01464"/>
    </source>
</evidence>
<dbReference type="GO" id="GO:0000270">
    <property type="term" value="P:peptidoglycan metabolic process"/>
    <property type="evidence" value="ECO:0007669"/>
    <property type="project" value="InterPro"/>
</dbReference>
<dbReference type="Pfam" id="PF13511">
    <property type="entry name" value="DUF4124"/>
    <property type="match status" value="1"/>
</dbReference>
<organism evidence="3">
    <name type="scientific">hydrothermal vent metagenome</name>
    <dbReference type="NCBI Taxonomy" id="652676"/>
    <lineage>
        <taxon>unclassified sequences</taxon>
        <taxon>metagenomes</taxon>
        <taxon>ecological metagenomes</taxon>
    </lineage>
</organism>
<dbReference type="GO" id="GO:0016020">
    <property type="term" value="C:membrane"/>
    <property type="evidence" value="ECO:0007669"/>
    <property type="project" value="InterPro"/>
</dbReference>
<gene>
    <name evidence="3" type="ORF">MNBD_DELTA03-807</name>
</gene>
<keyword evidence="3" id="KW-0326">Glycosidase</keyword>
<accession>A0A3B0USE1</accession>
<reference evidence="3" key="1">
    <citation type="submission" date="2018-06" db="EMBL/GenBank/DDBJ databases">
        <authorList>
            <person name="Zhirakovskaya E."/>
        </authorList>
    </citation>
    <scope>NUCLEOTIDE SEQUENCE</scope>
</reference>
<dbReference type="Pfam" id="PF01464">
    <property type="entry name" value="SLT"/>
    <property type="match status" value="1"/>
</dbReference>
<dbReference type="InterPro" id="IPR025392">
    <property type="entry name" value="DUF4124"/>
</dbReference>
<feature type="domain" description="Transglycosylase SLT" evidence="1">
    <location>
        <begin position="71"/>
        <end position="167"/>
    </location>
</feature>
<dbReference type="InterPro" id="IPR000189">
    <property type="entry name" value="Transglyc_AS"/>
</dbReference>
<protein>
    <submittedName>
        <fullName evidence="3">Soluble lytic murein transglycosylase</fullName>
        <ecNumber evidence="3">3.2.1.-</ecNumber>
    </submittedName>
</protein>
<proteinExistence type="predicted"/>
<evidence type="ECO:0000313" key="3">
    <source>
        <dbReference type="EMBL" id="VAW33818.1"/>
    </source>
</evidence>
<keyword evidence="3" id="KW-0378">Hydrolase</keyword>
<dbReference type="Gene3D" id="1.10.530.10">
    <property type="match status" value="1"/>
</dbReference>
<sequence>MRIKDIIWPLILALFLIFAGPRQAAATIYSYTDTNGIIHFSNVPSNPLYRPLNGERAPRDNSRESRYDNSIREAARFFNLDPLLIKAVIKKESDFNPYAVSAKGAVGLMQLMPETARDMNVNDRYDPRENIFGGSRYLKKLSRLFNGNLDLILASYNAGLHRVLSTRTIPDISETRRYIRMVRHYYLTYQRKR</sequence>
<name>A0A3B0USE1_9ZZZZ</name>
<dbReference type="GO" id="GO:0008933">
    <property type="term" value="F:peptidoglycan lytic transglycosylase activity"/>
    <property type="evidence" value="ECO:0007669"/>
    <property type="project" value="InterPro"/>
</dbReference>
<dbReference type="InterPro" id="IPR023346">
    <property type="entry name" value="Lysozyme-like_dom_sf"/>
</dbReference>
<evidence type="ECO:0000259" key="2">
    <source>
        <dbReference type="Pfam" id="PF13511"/>
    </source>
</evidence>
<dbReference type="CDD" id="cd16896">
    <property type="entry name" value="LT_Slt70-like"/>
    <property type="match status" value="1"/>
</dbReference>
<dbReference type="PANTHER" id="PTHR37423">
    <property type="entry name" value="SOLUBLE LYTIC MUREIN TRANSGLYCOSYLASE-RELATED"/>
    <property type="match status" value="1"/>
</dbReference>
<dbReference type="PROSITE" id="PS00922">
    <property type="entry name" value="TRANSGLYCOSYLASE"/>
    <property type="match status" value="1"/>
</dbReference>
<dbReference type="EC" id="3.2.1.-" evidence="3"/>
<dbReference type="AlphaFoldDB" id="A0A3B0USE1"/>
<dbReference type="InterPro" id="IPR008258">
    <property type="entry name" value="Transglycosylase_SLT_dom_1"/>
</dbReference>
<feature type="domain" description="DUF4124" evidence="2">
    <location>
        <begin position="21"/>
        <end position="51"/>
    </location>
</feature>